<dbReference type="Proteomes" id="UP000027446">
    <property type="component" value="Unassembled WGS sequence"/>
</dbReference>
<dbReference type="InterPro" id="IPR002491">
    <property type="entry name" value="ABC_transptr_periplasmic_BD"/>
</dbReference>
<dbReference type="Pfam" id="PF01497">
    <property type="entry name" value="Peripla_BP_2"/>
    <property type="match status" value="1"/>
</dbReference>
<dbReference type="AlphaFoldDB" id="A0A069E151"/>
<dbReference type="PROSITE" id="PS50983">
    <property type="entry name" value="FE_B12_PBP"/>
    <property type="match status" value="1"/>
</dbReference>
<evidence type="ECO:0000259" key="1">
    <source>
        <dbReference type="PROSITE" id="PS50983"/>
    </source>
</evidence>
<proteinExistence type="predicted"/>
<keyword evidence="3" id="KW-1185">Reference proteome</keyword>
<dbReference type="EMBL" id="ARYH01000003">
    <property type="protein sequence ID" value="KCZ83159.1"/>
    <property type="molecule type" value="Genomic_DNA"/>
</dbReference>
<dbReference type="PANTHER" id="PTHR30535:SF34">
    <property type="entry name" value="MOLYBDATE-BINDING PROTEIN MOLA"/>
    <property type="match status" value="1"/>
</dbReference>
<dbReference type="InterPro" id="IPR050902">
    <property type="entry name" value="ABC_Transporter_SBP"/>
</dbReference>
<organism evidence="2 3">
    <name type="scientific">Hyphomonas adhaerens MHS-3</name>
    <dbReference type="NCBI Taxonomy" id="1280949"/>
    <lineage>
        <taxon>Bacteria</taxon>
        <taxon>Pseudomonadati</taxon>
        <taxon>Pseudomonadota</taxon>
        <taxon>Alphaproteobacteria</taxon>
        <taxon>Hyphomonadales</taxon>
        <taxon>Hyphomonadaceae</taxon>
        <taxon>Hyphomonas</taxon>
    </lineage>
</organism>
<dbReference type="PANTHER" id="PTHR30535">
    <property type="entry name" value="VITAMIN B12-BINDING PROTEIN"/>
    <property type="match status" value="1"/>
</dbReference>
<accession>A0A069E151</accession>
<evidence type="ECO:0000313" key="3">
    <source>
        <dbReference type="Proteomes" id="UP000027446"/>
    </source>
</evidence>
<sequence length="282" mass="30800">MSRLTIFCFLLVIGLSGCGNPPMPHKSETARPMRIVSLDYCADQYVLKFADRDQILAISPDAVKDFSYMRDEAVGVPTVRPVAEDVLILKPDLVVRAYGGGPNAEAFFKRAGIPVLTVGWTSNVDGEEVGSIPSLIQQMADGLGQSEKGRQLISEFRERLARVHKRADGKTALYMTPAGATTGPGSMVHEMLIAAGFENFEDTPGWRSIPLERFAYEQPDVVAAAFFKQKTNHPDSWSPMNHPVAKRQMQDQTVVPLEGAWTACGGWFIIDAIEALAEGGDS</sequence>
<dbReference type="OrthoDB" id="1632039at2"/>
<dbReference type="SUPFAM" id="SSF53807">
    <property type="entry name" value="Helical backbone' metal receptor"/>
    <property type="match status" value="1"/>
</dbReference>
<gene>
    <name evidence="2" type="ORF">HAD_15767</name>
</gene>
<dbReference type="PROSITE" id="PS51257">
    <property type="entry name" value="PROKAR_LIPOPROTEIN"/>
    <property type="match status" value="1"/>
</dbReference>
<comment type="caution">
    <text evidence="2">The sequence shown here is derived from an EMBL/GenBank/DDBJ whole genome shotgun (WGS) entry which is preliminary data.</text>
</comment>
<protein>
    <submittedName>
        <fullName evidence="2">Putative iron ABC transporter periplasmic iron-binding protein</fullName>
    </submittedName>
</protein>
<evidence type="ECO:0000313" key="2">
    <source>
        <dbReference type="EMBL" id="KCZ83159.1"/>
    </source>
</evidence>
<dbReference type="PATRIC" id="fig|1280949.3.peg.3202"/>
<feature type="domain" description="Fe/B12 periplasmic-binding" evidence="1">
    <location>
        <begin position="34"/>
        <end position="282"/>
    </location>
</feature>
<dbReference type="STRING" id="1280949.HAD_15767"/>
<dbReference type="RefSeq" id="WP_035573417.1">
    <property type="nucleotide sequence ID" value="NZ_ARYH01000003.1"/>
</dbReference>
<reference evidence="2 3" key="1">
    <citation type="journal article" date="2014" name="Antonie Van Leeuwenhoek">
        <title>Hyphomonas beringensis sp. nov. and Hyphomonas chukchiensis sp. nov., isolated from surface seawater of the Bering Sea and Chukchi Sea.</title>
        <authorList>
            <person name="Li C."/>
            <person name="Lai Q."/>
            <person name="Li G."/>
            <person name="Dong C."/>
            <person name="Wang J."/>
            <person name="Liao Y."/>
            <person name="Shao Z."/>
        </authorList>
    </citation>
    <scope>NUCLEOTIDE SEQUENCE [LARGE SCALE GENOMIC DNA]</scope>
    <source>
        <strain evidence="2 3">MHS-3</strain>
    </source>
</reference>
<dbReference type="eggNOG" id="COG0614">
    <property type="taxonomic scope" value="Bacteria"/>
</dbReference>
<dbReference type="Gene3D" id="3.40.50.1980">
    <property type="entry name" value="Nitrogenase molybdenum iron protein domain"/>
    <property type="match status" value="2"/>
</dbReference>
<name>A0A069E151_9PROT</name>